<dbReference type="Pfam" id="PF24626">
    <property type="entry name" value="SH3_Tf2-1"/>
    <property type="match status" value="1"/>
</dbReference>
<dbReference type="InterPro" id="IPR056924">
    <property type="entry name" value="SH3_Tf2-1"/>
</dbReference>
<evidence type="ECO:0000256" key="10">
    <source>
        <dbReference type="ARBA" id="ARBA00023172"/>
    </source>
</evidence>
<keyword evidence="8" id="KW-0239">DNA-directed DNA polymerase</keyword>
<dbReference type="InterPro" id="IPR043128">
    <property type="entry name" value="Rev_trsase/Diguanyl_cyclase"/>
</dbReference>
<dbReference type="PANTHER" id="PTHR37984">
    <property type="entry name" value="PROTEIN CBG26694"/>
    <property type="match status" value="1"/>
</dbReference>
<dbReference type="InterPro" id="IPR001878">
    <property type="entry name" value="Znf_CCHC"/>
</dbReference>
<dbReference type="SUPFAM" id="SSF53098">
    <property type="entry name" value="Ribonuclease H-like"/>
    <property type="match status" value="1"/>
</dbReference>
<comment type="caution">
    <text evidence="16">The sequence shown here is derived from an EMBL/GenBank/DDBJ whole genome shotgun (WGS) entry which is preliminary data.</text>
</comment>
<evidence type="ECO:0000256" key="1">
    <source>
        <dbReference type="ARBA" id="ARBA00022670"/>
    </source>
</evidence>
<dbReference type="Pfam" id="PF00098">
    <property type="entry name" value="zf-CCHC"/>
    <property type="match status" value="1"/>
</dbReference>
<dbReference type="InterPro" id="IPR001584">
    <property type="entry name" value="Integrase_cat-core"/>
</dbReference>
<dbReference type="InterPro" id="IPR050951">
    <property type="entry name" value="Retrovirus_Pol_polyprotein"/>
</dbReference>
<dbReference type="InterPro" id="IPR012337">
    <property type="entry name" value="RNaseH-like_sf"/>
</dbReference>
<dbReference type="CDD" id="cd01647">
    <property type="entry name" value="RT_LTR"/>
    <property type="match status" value="1"/>
</dbReference>
<dbReference type="InterPro" id="IPR041588">
    <property type="entry name" value="Integrase_H2C2"/>
</dbReference>
<evidence type="ECO:0000256" key="7">
    <source>
        <dbReference type="ARBA" id="ARBA00022918"/>
    </source>
</evidence>
<feature type="compositionally biased region" description="Basic and acidic residues" evidence="12">
    <location>
        <begin position="198"/>
        <end position="220"/>
    </location>
</feature>
<dbReference type="InterPro" id="IPR043502">
    <property type="entry name" value="DNA/RNA_pol_sf"/>
</dbReference>
<dbReference type="GO" id="GO:0004190">
    <property type="term" value="F:aspartic-type endopeptidase activity"/>
    <property type="evidence" value="ECO:0007669"/>
    <property type="project" value="UniProtKB-KW"/>
</dbReference>
<reference evidence="16" key="1">
    <citation type="journal article" date="2019" name="Sci. Rep.">
        <title>Draft genome of Tanacetum cinerariifolium, the natural source of mosquito coil.</title>
        <authorList>
            <person name="Yamashiro T."/>
            <person name="Shiraishi A."/>
            <person name="Satake H."/>
            <person name="Nakayama K."/>
        </authorList>
    </citation>
    <scope>NUCLEOTIDE SEQUENCE</scope>
</reference>
<dbReference type="SUPFAM" id="SSF56672">
    <property type="entry name" value="DNA/RNA polymerases"/>
    <property type="match status" value="1"/>
</dbReference>
<evidence type="ECO:0000313" key="16">
    <source>
        <dbReference type="EMBL" id="GEU84976.1"/>
    </source>
</evidence>
<keyword evidence="7 16" id="KW-0695">RNA-directed DNA polymerase</keyword>
<dbReference type="Pfam" id="PF08284">
    <property type="entry name" value="RVP_2"/>
    <property type="match status" value="1"/>
</dbReference>
<evidence type="ECO:0000256" key="11">
    <source>
        <dbReference type="PROSITE-ProRule" id="PRU00047"/>
    </source>
</evidence>
<dbReference type="InterPro" id="IPR036397">
    <property type="entry name" value="RNaseH_sf"/>
</dbReference>
<feature type="region of interest" description="Disordered" evidence="12">
    <location>
        <begin position="281"/>
        <end position="300"/>
    </location>
</feature>
<dbReference type="GO" id="GO:0003887">
    <property type="term" value="F:DNA-directed DNA polymerase activity"/>
    <property type="evidence" value="ECO:0007669"/>
    <property type="project" value="UniProtKB-KW"/>
</dbReference>
<dbReference type="GO" id="GO:0003964">
    <property type="term" value="F:RNA-directed DNA polymerase activity"/>
    <property type="evidence" value="ECO:0007669"/>
    <property type="project" value="UniProtKB-KW"/>
</dbReference>
<evidence type="ECO:0000256" key="5">
    <source>
        <dbReference type="ARBA" id="ARBA00022842"/>
    </source>
</evidence>
<feature type="region of interest" description="Disordered" evidence="12">
    <location>
        <begin position="42"/>
        <end position="101"/>
    </location>
</feature>
<sequence length="1248" mass="142528">MLRVRISTRAMLIQSCQILRIPLLHTLPCLVHLEAPPSPDYVSCPEYPPSPEFVPELEDPVDYPADGGDEGDDEDESSDDDEDDDIDIEGDEEKDEYLAPADSTAVALLTIDHALSAEETEPFQTDESAATPPPHLAYCVTARMAAKLRWMAEREEILEADLPLWKRLCTAHTGTYELGESSAATAARLREPVRDDLYRSHPEDCTDHRKGGQSEADRRFQTTVGTQQEEIRELQAAHHKLQAWFIWALTVLKSCQTQQTAALGRIQILEIARVLAQPEKMAPKRTTRANPATTTTTTTTSVTDPQLEALIEQGVAKALAARDADRNTNGDDIHVSGTDMKKNMTDKYCPMGEMKKLERSGEKKSYGGSKPLCPKCNYHHNGPCAPKCYKCNKVGHIARNCRGTANVNTVNNQRGGNATALAKVYVVGRAGTNPDSNVITGTFLHNNRYASILFDTGVNRSFVSTAFSSQIAITLTTLDHYYDIKLAEERIIGLNSILRGCTLNFTNHPFNIDLMLLELGSFDAIIVFLEDLLGLPPTRQVEFQIDLIPGAAPVAQAPYRLAQSEMKELSEQLQELSNKGFIRPSSSPWGASILFIKKKDRSFRMCNNYRELNKLTVKNRYPLPRIDNLFDQLQGSSVYSKIDLRSGYHQLRVREQDVTKTTFRTRYGHYEFQVMPFRLTNALAVFMDLMNRVCKPYVDKFVIVFIDDILIYSKDEKEHEEHLKTILELLKKEELYANAPILVLPEGREDFVVYCDALHKGLDHKSLQHILDQKESNMRQRRWLEFLSDFDCEIRYHPGKANVVADALSQKEQIKPMRVRALVMTISLELPKQILNAQTEARKLENIKNEDVRGMLDENSKDPKKLRTKKLEPHTDGTLYLNRKSWLSCYGYLRTVIMHESYKSKYSIHPGSDKMYQDMKRLYWWPNMMAGIATYVRKCLACAKVKAEHQRPSGLLVIVDRLTKSAIFVPMRETDPMEKLARMYLKKVVARHGIHVSIICDRDPRFASNFRRSLQKALGTSLDMSTAYHSETDGQSKRTIQTLKDMLRACAIDFGKGWVNHLSLVDFSYNNSYHASIKATPFKVLYGQKCRSPICWTKVREAKLLGPELIQETTEKIIQIKKRMQAARDRQKSYADLKRKLMEFQIRDRVMLKILPWKGVVRFGKRGKLNPRYVRPFKVLDKVRTVSYKLELPQELSRVHNMFHVSNLKKYHADEPLAVLLDGLHVNDKLHFVEEPIEIMDREVKQLK</sequence>
<dbReference type="GO" id="GO:0003677">
    <property type="term" value="F:DNA binding"/>
    <property type="evidence" value="ECO:0007669"/>
    <property type="project" value="UniProtKB-KW"/>
</dbReference>
<dbReference type="SMART" id="SM00343">
    <property type="entry name" value="ZnF_C2HC"/>
    <property type="match status" value="1"/>
</dbReference>
<dbReference type="Gene3D" id="4.10.60.10">
    <property type="entry name" value="Zinc finger, CCHC-type"/>
    <property type="match status" value="1"/>
</dbReference>
<feature type="domain" description="Integrase catalytic" evidence="15">
    <location>
        <begin position="906"/>
        <end position="1089"/>
    </location>
</feature>
<dbReference type="PROSITE" id="PS50994">
    <property type="entry name" value="INTEGRASE"/>
    <property type="match status" value="1"/>
</dbReference>
<keyword evidence="8" id="KW-0808">Transferase</keyword>
<keyword evidence="3" id="KW-0064">Aspartyl protease</keyword>
<proteinExistence type="predicted"/>
<dbReference type="Gene3D" id="3.30.70.270">
    <property type="match status" value="1"/>
</dbReference>
<accession>A0A6L2NFF5</accession>
<feature type="domain" description="Reverse transcriptase" evidence="14">
    <location>
        <begin position="577"/>
        <end position="756"/>
    </location>
</feature>
<dbReference type="Gene3D" id="3.30.420.10">
    <property type="entry name" value="Ribonuclease H-like superfamily/Ribonuclease H"/>
    <property type="match status" value="1"/>
</dbReference>
<feature type="region of interest" description="Disordered" evidence="12">
    <location>
        <begin position="198"/>
        <end position="224"/>
    </location>
</feature>
<dbReference type="EMBL" id="BKCJ010009009">
    <property type="protein sequence ID" value="GEU84976.1"/>
    <property type="molecule type" value="Genomic_DNA"/>
</dbReference>
<keyword evidence="2" id="KW-0479">Metal-binding</keyword>
<protein>
    <submittedName>
        <fullName evidence="16">Putative reverse transcriptase domain-containing protein</fullName>
    </submittedName>
</protein>
<evidence type="ECO:0000259" key="14">
    <source>
        <dbReference type="PROSITE" id="PS50878"/>
    </source>
</evidence>
<dbReference type="GO" id="GO:0015074">
    <property type="term" value="P:DNA integration"/>
    <property type="evidence" value="ECO:0007669"/>
    <property type="project" value="UniProtKB-KW"/>
</dbReference>
<dbReference type="GO" id="GO:0006508">
    <property type="term" value="P:proteolysis"/>
    <property type="evidence" value="ECO:0007669"/>
    <property type="project" value="UniProtKB-KW"/>
</dbReference>
<dbReference type="CDD" id="cd00303">
    <property type="entry name" value="retropepsin_like"/>
    <property type="match status" value="1"/>
</dbReference>
<evidence type="ECO:0000256" key="12">
    <source>
        <dbReference type="SAM" id="MobiDB-lite"/>
    </source>
</evidence>
<evidence type="ECO:0000256" key="6">
    <source>
        <dbReference type="ARBA" id="ARBA00022908"/>
    </source>
</evidence>
<keyword evidence="5" id="KW-0460">Magnesium</keyword>
<dbReference type="AlphaFoldDB" id="A0A6L2NFF5"/>
<keyword evidence="1" id="KW-0645">Protease</keyword>
<keyword evidence="4" id="KW-0378">Hydrolase</keyword>
<organism evidence="16">
    <name type="scientific">Tanacetum cinerariifolium</name>
    <name type="common">Dalmatian daisy</name>
    <name type="synonym">Chrysanthemum cinerariifolium</name>
    <dbReference type="NCBI Taxonomy" id="118510"/>
    <lineage>
        <taxon>Eukaryota</taxon>
        <taxon>Viridiplantae</taxon>
        <taxon>Streptophyta</taxon>
        <taxon>Embryophyta</taxon>
        <taxon>Tracheophyta</taxon>
        <taxon>Spermatophyta</taxon>
        <taxon>Magnoliopsida</taxon>
        <taxon>eudicotyledons</taxon>
        <taxon>Gunneridae</taxon>
        <taxon>Pentapetalae</taxon>
        <taxon>asterids</taxon>
        <taxon>campanulids</taxon>
        <taxon>Asterales</taxon>
        <taxon>Asteraceae</taxon>
        <taxon>Asteroideae</taxon>
        <taxon>Anthemideae</taxon>
        <taxon>Anthemidinae</taxon>
        <taxon>Tanacetum</taxon>
    </lineage>
</organism>
<keyword evidence="11" id="KW-0863">Zinc-finger</keyword>
<dbReference type="Pfam" id="PF00078">
    <property type="entry name" value="RVT_1"/>
    <property type="match status" value="1"/>
</dbReference>
<keyword evidence="11" id="KW-0862">Zinc</keyword>
<dbReference type="InterPro" id="IPR000477">
    <property type="entry name" value="RT_dom"/>
</dbReference>
<dbReference type="GO" id="GO:0008270">
    <property type="term" value="F:zinc ion binding"/>
    <property type="evidence" value="ECO:0007669"/>
    <property type="project" value="UniProtKB-KW"/>
</dbReference>
<dbReference type="Pfam" id="PF17921">
    <property type="entry name" value="Integrase_H2C2"/>
    <property type="match status" value="1"/>
</dbReference>
<keyword evidence="6" id="KW-0229">DNA integration</keyword>
<keyword evidence="9" id="KW-0238">DNA-binding</keyword>
<dbReference type="PROSITE" id="PS50878">
    <property type="entry name" value="RT_POL"/>
    <property type="match status" value="1"/>
</dbReference>
<keyword evidence="8" id="KW-0548">Nucleotidyltransferase</keyword>
<evidence type="ECO:0000259" key="13">
    <source>
        <dbReference type="PROSITE" id="PS50158"/>
    </source>
</evidence>
<feature type="domain" description="CCHC-type" evidence="13">
    <location>
        <begin position="387"/>
        <end position="402"/>
    </location>
</feature>
<evidence type="ECO:0000256" key="8">
    <source>
        <dbReference type="ARBA" id="ARBA00022932"/>
    </source>
</evidence>
<dbReference type="PANTHER" id="PTHR37984:SF5">
    <property type="entry name" value="PROTEIN NYNRIN-LIKE"/>
    <property type="match status" value="1"/>
</dbReference>
<evidence type="ECO:0000256" key="9">
    <source>
        <dbReference type="ARBA" id="ARBA00023125"/>
    </source>
</evidence>
<name>A0A6L2NFF5_TANCI</name>
<evidence type="ECO:0000256" key="4">
    <source>
        <dbReference type="ARBA" id="ARBA00022801"/>
    </source>
</evidence>
<feature type="compositionally biased region" description="Acidic residues" evidence="12">
    <location>
        <begin position="55"/>
        <end position="95"/>
    </location>
</feature>
<dbReference type="PROSITE" id="PS50158">
    <property type="entry name" value="ZF_CCHC"/>
    <property type="match status" value="1"/>
</dbReference>
<keyword evidence="10" id="KW-0233">DNA recombination</keyword>
<evidence type="ECO:0000256" key="3">
    <source>
        <dbReference type="ARBA" id="ARBA00022750"/>
    </source>
</evidence>
<evidence type="ECO:0000256" key="2">
    <source>
        <dbReference type="ARBA" id="ARBA00022723"/>
    </source>
</evidence>
<dbReference type="GO" id="GO:0006310">
    <property type="term" value="P:DNA recombination"/>
    <property type="evidence" value="ECO:0007669"/>
    <property type="project" value="UniProtKB-KW"/>
</dbReference>
<dbReference type="Gene3D" id="1.10.340.70">
    <property type="match status" value="1"/>
</dbReference>
<evidence type="ECO:0000259" key="15">
    <source>
        <dbReference type="PROSITE" id="PS50994"/>
    </source>
</evidence>
<gene>
    <name evidence="16" type="ORF">Tci_056954</name>
</gene>
<dbReference type="Gene3D" id="3.10.10.10">
    <property type="entry name" value="HIV Type 1 Reverse Transcriptase, subunit A, domain 1"/>
    <property type="match status" value="1"/>
</dbReference>